<gene>
    <name evidence="2" type="ORF">SDC9_211884</name>
</gene>
<dbReference type="EMBL" id="VSSQ01144546">
    <property type="protein sequence ID" value="MPN64113.1"/>
    <property type="molecule type" value="Genomic_DNA"/>
</dbReference>
<name>A0A645JYD3_9ZZZZ</name>
<organism evidence="2">
    <name type="scientific">bioreactor metagenome</name>
    <dbReference type="NCBI Taxonomy" id="1076179"/>
    <lineage>
        <taxon>unclassified sequences</taxon>
        <taxon>metagenomes</taxon>
        <taxon>ecological metagenomes</taxon>
    </lineage>
</organism>
<protein>
    <submittedName>
        <fullName evidence="2">Uncharacterized protein</fullName>
    </submittedName>
</protein>
<evidence type="ECO:0000313" key="2">
    <source>
        <dbReference type="EMBL" id="MPN64113.1"/>
    </source>
</evidence>
<comment type="caution">
    <text evidence="2">The sequence shown here is derived from an EMBL/GenBank/DDBJ whole genome shotgun (WGS) entry which is preliminary data.</text>
</comment>
<feature type="region of interest" description="Disordered" evidence="1">
    <location>
        <begin position="99"/>
        <end position="124"/>
    </location>
</feature>
<accession>A0A645JYD3</accession>
<reference evidence="2" key="1">
    <citation type="submission" date="2019-08" db="EMBL/GenBank/DDBJ databases">
        <authorList>
            <person name="Kucharzyk K."/>
            <person name="Murdoch R.W."/>
            <person name="Higgins S."/>
            <person name="Loffler F."/>
        </authorList>
    </citation>
    <scope>NUCLEOTIDE SEQUENCE</scope>
</reference>
<dbReference type="AlphaFoldDB" id="A0A645JYD3"/>
<feature type="compositionally biased region" description="Basic residues" evidence="1">
    <location>
        <begin position="100"/>
        <end position="115"/>
    </location>
</feature>
<proteinExistence type="predicted"/>
<evidence type="ECO:0000256" key="1">
    <source>
        <dbReference type="SAM" id="MobiDB-lite"/>
    </source>
</evidence>
<sequence>MIGSGTGLYHGIRTMAPVSAIVEHYHELFVLYRFNDPFDIPGGKLQAIIVGEQSRGRLRDDDTRAAAFLFQCCGVGQDKLRALLAQQFHRTGFEITTGHNLRHAKQSARQGKRANHTGQYGSGIDHPCRQPVGFQVLWYSPCGQGGNLQPLYG</sequence>